<dbReference type="PANTHER" id="PTHR12049">
    <property type="entry name" value="PROTEIN ARGININE METHYLTRANSFERASE NDUFAF7, MITOCHONDRIAL"/>
    <property type="match status" value="1"/>
</dbReference>
<reference evidence="4 5" key="1">
    <citation type="submission" date="2024-09" db="EMBL/GenBank/DDBJ databases">
        <authorList>
            <person name="Sun Q."/>
            <person name="Mori K."/>
        </authorList>
    </citation>
    <scope>NUCLEOTIDE SEQUENCE [LARGE SCALE GENOMIC DNA]</scope>
    <source>
        <strain evidence="4 5">JCM 12763</strain>
    </source>
</reference>
<dbReference type="InterPro" id="IPR038375">
    <property type="entry name" value="NDUFAF7_sf"/>
</dbReference>
<dbReference type="RefSeq" id="WP_377465876.1">
    <property type="nucleotide sequence ID" value="NZ_JBHMAX010000012.1"/>
</dbReference>
<evidence type="ECO:0000313" key="5">
    <source>
        <dbReference type="Proteomes" id="UP001589613"/>
    </source>
</evidence>
<feature type="non-terminal residue" evidence="4">
    <location>
        <position position="295"/>
    </location>
</feature>
<dbReference type="InterPro" id="IPR029063">
    <property type="entry name" value="SAM-dependent_MTases_sf"/>
</dbReference>
<dbReference type="PANTHER" id="PTHR12049:SF7">
    <property type="entry name" value="PROTEIN ARGININE METHYLTRANSFERASE NDUFAF7, MITOCHONDRIAL"/>
    <property type="match status" value="1"/>
</dbReference>
<dbReference type="GO" id="GO:0008168">
    <property type="term" value="F:methyltransferase activity"/>
    <property type="evidence" value="ECO:0007669"/>
    <property type="project" value="UniProtKB-KW"/>
</dbReference>
<dbReference type="EMBL" id="JBHMAX010000012">
    <property type="protein sequence ID" value="MFB9731521.1"/>
    <property type="molecule type" value="Genomic_DNA"/>
</dbReference>
<dbReference type="Proteomes" id="UP001589613">
    <property type="component" value="Unassembled WGS sequence"/>
</dbReference>
<dbReference type="Pfam" id="PF02636">
    <property type="entry name" value="Methyltransf_28"/>
    <property type="match status" value="1"/>
</dbReference>
<organism evidence="4 5">
    <name type="scientific">Ornithinimicrobium kibberense</name>
    <dbReference type="NCBI Taxonomy" id="282060"/>
    <lineage>
        <taxon>Bacteria</taxon>
        <taxon>Bacillati</taxon>
        <taxon>Actinomycetota</taxon>
        <taxon>Actinomycetes</taxon>
        <taxon>Micrococcales</taxon>
        <taxon>Ornithinimicrobiaceae</taxon>
        <taxon>Ornithinimicrobium</taxon>
    </lineage>
</organism>
<dbReference type="InterPro" id="IPR003788">
    <property type="entry name" value="NDUFAF7"/>
</dbReference>
<evidence type="ECO:0000256" key="1">
    <source>
        <dbReference type="ARBA" id="ARBA00022603"/>
    </source>
</evidence>
<keyword evidence="1 4" id="KW-0489">Methyltransferase</keyword>
<evidence type="ECO:0000313" key="4">
    <source>
        <dbReference type="EMBL" id="MFB9731521.1"/>
    </source>
</evidence>
<dbReference type="GO" id="GO:0032259">
    <property type="term" value="P:methylation"/>
    <property type="evidence" value="ECO:0007669"/>
    <property type="project" value="UniProtKB-KW"/>
</dbReference>
<accession>A0ABV5V150</accession>
<comment type="caution">
    <text evidence="4">The sequence shown here is derived from an EMBL/GenBank/DDBJ whole genome shotgun (WGS) entry which is preliminary data.</text>
</comment>
<feature type="region of interest" description="Disordered" evidence="3">
    <location>
        <begin position="1"/>
        <end position="23"/>
    </location>
</feature>
<keyword evidence="2 4" id="KW-0808">Transferase</keyword>
<keyword evidence="5" id="KW-1185">Reference proteome</keyword>
<name>A0ABV5V150_9MICO</name>
<proteinExistence type="predicted"/>
<protein>
    <submittedName>
        <fullName evidence="4">SAM-dependent methyltransferase</fullName>
        <ecNumber evidence="4">2.1.1.-</ecNumber>
    </submittedName>
</protein>
<dbReference type="EC" id="2.1.1.-" evidence="4"/>
<sequence length="295" mass="31486">MRHSSGVHPDRQPRRGAPGPPRPWAEAWAEALYGDDGFYRSHAPAEHFHTSAQGIPGAGAVLAEAVVRLCRRHGLHEVVDVGAGRGELLAEVHRLAPDLRLHGVDVVGRPSGLPVDRWTRSPGGGSLPADLRDLRSALVLAHEWLDVVPCPVLARDDAGVWRELAVHADGTEVLGPVASPPDLAWARRWLGRQVHRAEVGRPRDRAAADLVSRVDQGLVLLVDYGHTRADRPPGGTLTGYRDGRQVDPVPDGCCDLTAHVAWDSVVDHLGPAATSTSQRAALLGLLEDDGAAADG</sequence>
<evidence type="ECO:0000256" key="3">
    <source>
        <dbReference type="SAM" id="MobiDB-lite"/>
    </source>
</evidence>
<evidence type="ECO:0000256" key="2">
    <source>
        <dbReference type="ARBA" id="ARBA00022679"/>
    </source>
</evidence>
<dbReference type="SUPFAM" id="SSF53335">
    <property type="entry name" value="S-adenosyl-L-methionine-dependent methyltransferases"/>
    <property type="match status" value="1"/>
</dbReference>
<dbReference type="Gene3D" id="3.40.50.12710">
    <property type="match status" value="1"/>
</dbReference>
<gene>
    <name evidence="4" type="ORF">ACFFN0_05650</name>
</gene>